<feature type="binding site" evidence="9">
    <location>
        <begin position="146"/>
        <end position="148"/>
    </location>
    <ligand>
        <name>2-[(2R,5Z)-2-carboxy-4-methylthiazol-5(2H)-ylidene]ethyl phosphate</name>
        <dbReference type="ChEBI" id="CHEBI:62899"/>
    </ligand>
</feature>
<dbReference type="GO" id="GO:0009228">
    <property type="term" value="P:thiamine biosynthetic process"/>
    <property type="evidence" value="ECO:0007669"/>
    <property type="project" value="UniProtKB-KW"/>
</dbReference>
<dbReference type="Proteomes" id="UP000052013">
    <property type="component" value="Unassembled WGS sequence"/>
</dbReference>
<comment type="cofactor">
    <cofactor evidence="9">
        <name>Mg(2+)</name>
        <dbReference type="ChEBI" id="CHEBI:18420"/>
    </cofactor>
    <text evidence="9">Binds 1 Mg(2+) ion per subunit.</text>
</comment>
<name>A0A0R1S8A9_9LACO</name>
<evidence type="ECO:0000256" key="3">
    <source>
        <dbReference type="ARBA" id="ARBA00022723"/>
    </source>
</evidence>
<dbReference type="CDD" id="cd00564">
    <property type="entry name" value="TMP_TenI"/>
    <property type="match status" value="1"/>
</dbReference>
<comment type="function">
    <text evidence="9">Condenses 4-methyl-5-(beta-hydroxyethyl)thiazole monophosphate (THZ-P) and 2-methyl-4-amino-5-hydroxymethyl pyrimidine pyrophosphate (HMP-PP) to form thiamine monophosphate (TMP).</text>
</comment>
<dbReference type="EMBL" id="AZEY01000077">
    <property type="protein sequence ID" value="KRL65036.1"/>
    <property type="molecule type" value="Genomic_DNA"/>
</dbReference>
<dbReference type="InterPro" id="IPR022998">
    <property type="entry name" value="ThiamineP_synth_TenI"/>
</dbReference>
<feature type="binding site" evidence="9">
    <location>
        <position position="119"/>
    </location>
    <ligand>
        <name>4-amino-2-methyl-5-(diphosphooxymethyl)pyrimidine</name>
        <dbReference type="ChEBI" id="CHEBI:57841"/>
    </ligand>
</feature>
<evidence type="ECO:0000256" key="10">
    <source>
        <dbReference type="RuleBase" id="RU003826"/>
    </source>
</evidence>
<dbReference type="InterPro" id="IPR013785">
    <property type="entry name" value="Aldolase_TIM"/>
</dbReference>
<dbReference type="GO" id="GO:0004789">
    <property type="term" value="F:thiamine-phosphate diphosphorylase activity"/>
    <property type="evidence" value="ECO:0007669"/>
    <property type="project" value="UniProtKB-UniRule"/>
</dbReference>
<dbReference type="AlphaFoldDB" id="A0A0R1S8A9"/>
<dbReference type="PATRIC" id="fig|1423739.3.peg.557"/>
<feature type="binding site" evidence="9">
    <location>
        <position position="100"/>
    </location>
    <ligand>
        <name>Mg(2+)</name>
        <dbReference type="ChEBI" id="CHEBI:18420"/>
    </ligand>
</feature>
<dbReference type="Gene3D" id="3.20.20.70">
    <property type="entry name" value="Aldolase class I"/>
    <property type="match status" value="1"/>
</dbReference>
<organism evidence="13 14">
    <name type="scientific">Lentilactobacillus diolivorans DSM 14421</name>
    <dbReference type="NCBI Taxonomy" id="1423739"/>
    <lineage>
        <taxon>Bacteria</taxon>
        <taxon>Bacillati</taxon>
        <taxon>Bacillota</taxon>
        <taxon>Bacilli</taxon>
        <taxon>Lactobacillales</taxon>
        <taxon>Lactobacillaceae</taxon>
        <taxon>Lentilactobacillus</taxon>
    </lineage>
</organism>
<comment type="catalytic activity">
    <reaction evidence="7 9 10">
        <text>2-(2-carboxy-4-methylthiazol-5-yl)ethyl phosphate + 4-amino-2-methyl-5-(diphosphooxymethyl)pyrimidine + 2 H(+) = thiamine phosphate + CO2 + diphosphate</text>
        <dbReference type="Rhea" id="RHEA:47848"/>
        <dbReference type="ChEBI" id="CHEBI:15378"/>
        <dbReference type="ChEBI" id="CHEBI:16526"/>
        <dbReference type="ChEBI" id="CHEBI:33019"/>
        <dbReference type="ChEBI" id="CHEBI:37575"/>
        <dbReference type="ChEBI" id="CHEBI:57841"/>
        <dbReference type="ChEBI" id="CHEBI:62890"/>
        <dbReference type="EC" id="2.5.1.3"/>
    </reaction>
</comment>
<gene>
    <name evidence="9" type="primary">thiE</name>
    <name evidence="13" type="ORF">FC85_GL000528</name>
</gene>
<feature type="binding site" evidence="9">
    <location>
        <position position="149"/>
    </location>
    <ligand>
        <name>4-amino-2-methyl-5-(diphosphooxymethyl)pyrimidine</name>
        <dbReference type="ChEBI" id="CHEBI:57841"/>
    </ligand>
</feature>
<dbReference type="Pfam" id="PF02581">
    <property type="entry name" value="TMP-TENI"/>
    <property type="match status" value="1"/>
</dbReference>
<protein>
    <recommendedName>
        <fullName evidence="9">Thiamine-phosphate synthase</fullName>
        <shortName evidence="9">TP synthase</shortName>
        <shortName evidence="9">TPS</shortName>
        <ecNumber evidence="9">2.5.1.3</ecNumber>
    </recommendedName>
    <alternativeName>
        <fullName evidence="9">Thiamine-phosphate pyrophosphorylase</fullName>
        <shortName evidence="9">TMP pyrophosphorylase</shortName>
        <shortName evidence="9">TMP-PPase</shortName>
    </alternativeName>
</protein>
<dbReference type="STRING" id="1423739.FC85_GL000528"/>
<comment type="catalytic activity">
    <reaction evidence="6 9 10">
        <text>4-methyl-5-(2-phosphooxyethyl)-thiazole + 4-amino-2-methyl-5-(diphosphooxymethyl)pyrimidine + H(+) = thiamine phosphate + diphosphate</text>
        <dbReference type="Rhea" id="RHEA:22328"/>
        <dbReference type="ChEBI" id="CHEBI:15378"/>
        <dbReference type="ChEBI" id="CHEBI:33019"/>
        <dbReference type="ChEBI" id="CHEBI:37575"/>
        <dbReference type="ChEBI" id="CHEBI:57841"/>
        <dbReference type="ChEBI" id="CHEBI:58296"/>
        <dbReference type="EC" id="2.5.1.3"/>
    </reaction>
</comment>
<dbReference type="SUPFAM" id="SSF51391">
    <property type="entry name" value="Thiamin phosphate synthase"/>
    <property type="match status" value="1"/>
</dbReference>
<comment type="similarity">
    <text evidence="9 10">Belongs to the thiamine-phosphate synthase family.</text>
</comment>
<keyword evidence="5 9" id="KW-0784">Thiamine biosynthesis</keyword>
<dbReference type="FunFam" id="3.20.20.70:FF:000096">
    <property type="entry name" value="Thiamine-phosphate synthase"/>
    <property type="match status" value="1"/>
</dbReference>
<dbReference type="GO" id="GO:0009229">
    <property type="term" value="P:thiamine diphosphate biosynthetic process"/>
    <property type="evidence" value="ECO:0007669"/>
    <property type="project" value="UniProtKB-UniRule"/>
</dbReference>
<dbReference type="GO" id="GO:0000287">
    <property type="term" value="F:magnesium ion binding"/>
    <property type="evidence" value="ECO:0007669"/>
    <property type="project" value="UniProtKB-UniRule"/>
</dbReference>
<keyword evidence="3 9" id="KW-0479">Metal-binding</keyword>
<comment type="pathway">
    <text evidence="1 9 11">Cofactor biosynthesis; thiamine diphosphate biosynthesis; thiamine phosphate from 4-amino-2-methyl-5-diphosphomethylpyrimidine and 4-methyl-5-(2-phosphoethyl)-thiazole: step 1/1.</text>
</comment>
<feature type="binding site" evidence="9">
    <location>
        <position position="177"/>
    </location>
    <ligand>
        <name>2-[(2R,5Z)-2-carboxy-4-methylthiazol-5(2H)-ylidene]ethyl phosphate</name>
        <dbReference type="ChEBI" id="CHEBI:62899"/>
    </ligand>
</feature>
<evidence type="ECO:0000256" key="11">
    <source>
        <dbReference type="RuleBase" id="RU004253"/>
    </source>
</evidence>
<dbReference type="PANTHER" id="PTHR20857">
    <property type="entry name" value="THIAMINE-PHOSPHATE PYROPHOSPHORYLASE"/>
    <property type="match status" value="1"/>
</dbReference>
<evidence type="ECO:0000256" key="6">
    <source>
        <dbReference type="ARBA" id="ARBA00047334"/>
    </source>
</evidence>
<evidence type="ECO:0000256" key="1">
    <source>
        <dbReference type="ARBA" id="ARBA00005165"/>
    </source>
</evidence>
<feature type="domain" description="Thiamine phosphate synthase/TenI" evidence="12">
    <location>
        <begin position="14"/>
        <end position="200"/>
    </location>
</feature>
<feature type="binding site" evidence="9">
    <location>
        <begin position="45"/>
        <end position="49"/>
    </location>
    <ligand>
        <name>4-amino-2-methyl-5-(diphosphooxymethyl)pyrimidine</name>
        <dbReference type="ChEBI" id="CHEBI:57841"/>
    </ligand>
</feature>
<evidence type="ECO:0000256" key="8">
    <source>
        <dbReference type="ARBA" id="ARBA00047883"/>
    </source>
</evidence>
<dbReference type="EC" id="2.5.1.3" evidence="9"/>
<feature type="binding site" evidence="9">
    <location>
        <position position="81"/>
    </location>
    <ligand>
        <name>Mg(2+)</name>
        <dbReference type="ChEBI" id="CHEBI:18420"/>
    </ligand>
</feature>
<evidence type="ECO:0000313" key="14">
    <source>
        <dbReference type="Proteomes" id="UP000052013"/>
    </source>
</evidence>
<accession>A0A0R1S8A9</accession>
<reference evidence="13 14" key="1">
    <citation type="journal article" date="2015" name="Genome Announc.">
        <title>Expanding the biotechnology potential of lactobacilli through comparative genomics of 213 strains and associated genera.</title>
        <authorList>
            <person name="Sun Z."/>
            <person name="Harris H.M."/>
            <person name="McCann A."/>
            <person name="Guo C."/>
            <person name="Argimon S."/>
            <person name="Zhang W."/>
            <person name="Yang X."/>
            <person name="Jeffery I.B."/>
            <person name="Cooney J.C."/>
            <person name="Kagawa T.F."/>
            <person name="Liu W."/>
            <person name="Song Y."/>
            <person name="Salvetti E."/>
            <person name="Wrobel A."/>
            <person name="Rasinkangas P."/>
            <person name="Parkhill J."/>
            <person name="Rea M.C."/>
            <person name="O'Sullivan O."/>
            <person name="Ritari J."/>
            <person name="Douillard F.P."/>
            <person name="Paul Ross R."/>
            <person name="Yang R."/>
            <person name="Briner A.E."/>
            <person name="Felis G.E."/>
            <person name="de Vos W.M."/>
            <person name="Barrangou R."/>
            <person name="Klaenhammer T.R."/>
            <person name="Caufield P.W."/>
            <person name="Cui Y."/>
            <person name="Zhang H."/>
            <person name="O'Toole P.W."/>
        </authorList>
    </citation>
    <scope>NUCLEOTIDE SEQUENCE [LARGE SCALE GENOMIC DNA]</scope>
    <source>
        <strain evidence="13 14">DSM 14421</strain>
    </source>
</reference>
<evidence type="ECO:0000313" key="13">
    <source>
        <dbReference type="EMBL" id="KRL65036.1"/>
    </source>
</evidence>
<dbReference type="PANTHER" id="PTHR20857:SF15">
    <property type="entry name" value="THIAMINE-PHOSPHATE SYNTHASE"/>
    <property type="match status" value="1"/>
</dbReference>
<dbReference type="HAMAP" id="MF_00097">
    <property type="entry name" value="TMP_synthase"/>
    <property type="match status" value="1"/>
</dbReference>
<keyword evidence="2 9" id="KW-0808">Transferase</keyword>
<dbReference type="InterPro" id="IPR034291">
    <property type="entry name" value="TMP_synthase"/>
</dbReference>
<dbReference type="NCBIfam" id="TIGR00693">
    <property type="entry name" value="thiE"/>
    <property type="match status" value="1"/>
</dbReference>
<dbReference type="GO" id="GO:0005737">
    <property type="term" value="C:cytoplasm"/>
    <property type="evidence" value="ECO:0007669"/>
    <property type="project" value="TreeGrafter"/>
</dbReference>
<evidence type="ECO:0000259" key="12">
    <source>
        <dbReference type="Pfam" id="PF02581"/>
    </source>
</evidence>
<dbReference type="UniPathway" id="UPA00060">
    <property type="reaction ID" value="UER00141"/>
</dbReference>
<evidence type="ECO:0000256" key="2">
    <source>
        <dbReference type="ARBA" id="ARBA00022679"/>
    </source>
</evidence>
<proteinExistence type="inferred from homology"/>
<keyword evidence="4 9" id="KW-0460">Magnesium</keyword>
<evidence type="ECO:0000256" key="9">
    <source>
        <dbReference type="HAMAP-Rule" id="MF_00097"/>
    </source>
</evidence>
<dbReference type="InterPro" id="IPR036206">
    <property type="entry name" value="ThiamineP_synth_sf"/>
</dbReference>
<evidence type="ECO:0000256" key="7">
    <source>
        <dbReference type="ARBA" id="ARBA00047851"/>
    </source>
</evidence>
<evidence type="ECO:0000256" key="5">
    <source>
        <dbReference type="ARBA" id="ARBA00022977"/>
    </source>
</evidence>
<sequence length="219" mass="23446">MMGLPFESGMLRSYFIAGTQDIKDKHKTLEEVVKQALEAGITAFQYREKGPTSLTGDAKAKMAQTLRELCADYQVPFIVDDDVALAVQTNADGVHVGQKDERVTQVLKEIGETMFVGLSCDTKAQIEIANQTVGISYIGSGPVYPTGSKADADPVIGVDSLANLVKASQLPVVAIGGITEENIQELPKTGVAGTAVISMIAQSEDVFRTVKTMNTTFEK</sequence>
<feature type="binding site" evidence="9">
    <location>
        <begin position="197"/>
        <end position="198"/>
    </location>
    <ligand>
        <name>2-[(2R,5Z)-2-carboxy-4-methylthiazol-5(2H)-ylidene]ethyl phosphate</name>
        <dbReference type="ChEBI" id="CHEBI:62899"/>
    </ligand>
</feature>
<comment type="caution">
    <text evidence="13">The sequence shown here is derived from an EMBL/GenBank/DDBJ whole genome shotgun (WGS) entry which is preliminary data.</text>
</comment>
<comment type="catalytic activity">
    <reaction evidence="8 9 10">
        <text>2-[(2R,5Z)-2-carboxy-4-methylthiazol-5(2H)-ylidene]ethyl phosphate + 4-amino-2-methyl-5-(diphosphooxymethyl)pyrimidine + 2 H(+) = thiamine phosphate + CO2 + diphosphate</text>
        <dbReference type="Rhea" id="RHEA:47844"/>
        <dbReference type="ChEBI" id="CHEBI:15378"/>
        <dbReference type="ChEBI" id="CHEBI:16526"/>
        <dbReference type="ChEBI" id="CHEBI:33019"/>
        <dbReference type="ChEBI" id="CHEBI:37575"/>
        <dbReference type="ChEBI" id="CHEBI:57841"/>
        <dbReference type="ChEBI" id="CHEBI:62899"/>
        <dbReference type="EC" id="2.5.1.3"/>
    </reaction>
</comment>
<evidence type="ECO:0000256" key="4">
    <source>
        <dbReference type="ARBA" id="ARBA00022842"/>
    </source>
</evidence>
<feature type="binding site" evidence="9">
    <location>
        <position position="80"/>
    </location>
    <ligand>
        <name>4-amino-2-methyl-5-(diphosphooxymethyl)pyrimidine</name>
        <dbReference type="ChEBI" id="CHEBI:57841"/>
    </ligand>
</feature>